<sequence>MIEENGGKARLHLRIESDQSGTLLINASRIYHFNPSAALMAYLALSKIPEHQAIGWLTRLFQVSRQQATQDYLSFVEQLRSLINPEGVCPVCDLEIETIPPFTKHPSRPYRMDLAITYRCNNACAHCYNARSRAFPEKDTQFWYSVLDKLWEIGIPHIVFTGGEPTLRDDLPLLIAHAEQNGQITGINTNGRRLKDVSFLSQLIDAGLDHVQITFESHIPEIHDRMVLHKGAWQETLDGLKNALQSRLFVMTNTTLLKDNAPHLSATLDFLAEIGVPTVGLNALIYAGRGKNVNSGIPENQLPALLEIARAKTAQNNQRLIWYTPTEYCNFDPVQMELGVKGCTAALYNMCIEPDGSVLPCQSYYSSLGNIITDSWDQIWNHELAQSLRERRNLPAKCHDCALVVECGGGCPLARESLQTPTNVIH</sequence>
<dbReference type="InterPro" id="IPR050377">
    <property type="entry name" value="Radical_SAM_PqqE_MftC-like"/>
</dbReference>
<dbReference type="GO" id="GO:0006783">
    <property type="term" value="P:heme biosynthetic process"/>
    <property type="evidence" value="ECO:0007669"/>
    <property type="project" value="TreeGrafter"/>
</dbReference>
<keyword evidence="1" id="KW-0949">S-adenosyl-L-methionine</keyword>
<evidence type="ECO:0000256" key="3">
    <source>
        <dbReference type="ARBA" id="ARBA00023004"/>
    </source>
</evidence>
<dbReference type="InterPro" id="IPR058240">
    <property type="entry name" value="rSAM_sf"/>
</dbReference>
<dbReference type="PROSITE" id="PS51918">
    <property type="entry name" value="RADICAL_SAM"/>
    <property type="match status" value="1"/>
</dbReference>
<dbReference type="Gene3D" id="3.20.20.70">
    <property type="entry name" value="Aldolase class I"/>
    <property type="match status" value="1"/>
</dbReference>
<evidence type="ECO:0000313" key="7">
    <source>
        <dbReference type="Proteomes" id="UP000050514"/>
    </source>
</evidence>
<evidence type="ECO:0000256" key="1">
    <source>
        <dbReference type="ARBA" id="ARBA00022691"/>
    </source>
</evidence>
<dbReference type="InterPro" id="IPR007197">
    <property type="entry name" value="rSAM"/>
</dbReference>
<dbReference type="GO" id="GO:0051536">
    <property type="term" value="F:iron-sulfur cluster binding"/>
    <property type="evidence" value="ECO:0007669"/>
    <property type="project" value="UniProtKB-KW"/>
</dbReference>
<dbReference type="Proteomes" id="UP000050514">
    <property type="component" value="Unassembled WGS sequence"/>
</dbReference>
<dbReference type="SFLD" id="SFLDS00029">
    <property type="entry name" value="Radical_SAM"/>
    <property type="match status" value="1"/>
</dbReference>
<dbReference type="Pfam" id="PF04055">
    <property type="entry name" value="Radical_SAM"/>
    <property type="match status" value="1"/>
</dbReference>
<dbReference type="InterPro" id="IPR006638">
    <property type="entry name" value="Elp3/MiaA/NifB-like_rSAM"/>
</dbReference>
<dbReference type="CDD" id="cd01335">
    <property type="entry name" value="Radical_SAM"/>
    <property type="match status" value="1"/>
</dbReference>
<dbReference type="NCBIfam" id="TIGR04085">
    <property type="entry name" value="rSAM_more_4Fe4S"/>
    <property type="match status" value="1"/>
</dbReference>
<dbReference type="SMART" id="SM00729">
    <property type="entry name" value="Elp3"/>
    <property type="match status" value="1"/>
</dbReference>
<keyword evidence="7" id="KW-1185">Reference proteome</keyword>
<dbReference type="PANTHER" id="PTHR11228:SF7">
    <property type="entry name" value="PQQA PEPTIDE CYCLASE"/>
    <property type="match status" value="1"/>
</dbReference>
<reference evidence="6 7" key="1">
    <citation type="submission" date="2015-07" db="EMBL/GenBank/DDBJ databases">
        <title>Draft genome of Bellilinea caldifistulae DSM 17877.</title>
        <authorList>
            <person name="Hemp J."/>
            <person name="Ward L.M."/>
            <person name="Pace L.A."/>
            <person name="Fischer W.W."/>
        </authorList>
    </citation>
    <scope>NUCLEOTIDE SEQUENCE [LARGE SCALE GENOMIC DNA]</scope>
    <source>
        <strain evidence="6 7">GOMI-1</strain>
    </source>
</reference>
<evidence type="ECO:0000256" key="2">
    <source>
        <dbReference type="ARBA" id="ARBA00022723"/>
    </source>
</evidence>
<protein>
    <recommendedName>
        <fullName evidence="5">Radical SAM core domain-containing protein</fullName>
    </recommendedName>
</protein>
<dbReference type="InterPro" id="IPR023885">
    <property type="entry name" value="4Fe4S-binding_SPASM_dom"/>
</dbReference>
<dbReference type="InterPro" id="IPR013785">
    <property type="entry name" value="Aldolase_TIM"/>
</dbReference>
<dbReference type="SFLD" id="SFLDG01386">
    <property type="entry name" value="main_SPASM_domain-containing"/>
    <property type="match status" value="1"/>
</dbReference>
<organism evidence="6 7">
    <name type="scientific">Bellilinea caldifistulae</name>
    <dbReference type="NCBI Taxonomy" id="360411"/>
    <lineage>
        <taxon>Bacteria</taxon>
        <taxon>Bacillati</taxon>
        <taxon>Chloroflexota</taxon>
        <taxon>Anaerolineae</taxon>
        <taxon>Anaerolineales</taxon>
        <taxon>Anaerolineaceae</taxon>
        <taxon>Bellilinea</taxon>
    </lineage>
</organism>
<dbReference type="PANTHER" id="PTHR11228">
    <property type="entry name" value="RADICAL SAM DOMAIN PROTEIN"/>
    <property type="match status" value="1"/>
</dbReference>
<evidence type="ECO:0000313" key="6">
    <source>
        <dbReference type="EMBL" id="KPL75040.1"/>
    </source>
</evidence>
<dbReference type="STRING" id="360411.AC812_10515"/>
<accession>A0A0P6X252</accession>
<keyword evidence="4" id="KW-0411">Iron-sulfur</keyword>
<evidence type="ECO:0000256" key="4">
    <source>
        <dbReference type="ARBA" id="ARBA00023014"/>
    </source>
</evidence>
<dbReference type="EMBL" id="LGHJ01000016">
    <property type="protein sequence ID" value="KPL75040.1"/>
    <property type="molecule type" value="Genomic_DNA"/>
</dbReference>
<keyword evidence="2" id="KW-0479">Metal-binding</keyword>
<dbReference type="Pfam" id="PF13186">
    <property type="entry name" value="SPASM"/>
    <property type="match status" value="1"/>
</dbReference>
<dbReference type="AlphaFoldDB" id="A0A0P6X252"/>
<comment type="caution">
    <text evidence="6">The sequence shown here is derived from an EMBL/GenBank/DDBJ whole genome shotgun (WGS) entry which is preliminary data.</text>
</comment>
<dbReference type="SFLD" id="SFLDG01067">
    <property type="entry name" value="SPASM/twitch_domain_containing"/>
    <property type="match status" value="1"/>
</dbReference>
<dbReference type="GO" id="GO:0046872">
    <property type="term" value="F:metal ion binding"/>
    <property type="evidence" value="ECO:0007669"/>
    <property type="project" value="UniProtKB-KW"/>
</dbReference>
<evidence type="ECO:0000259" key="5">
    <source>
        <dbReference type="PROSITE" id="PS51918"/>
    </source>
</evidence>
<dbReference type="PATRIC" id="fig|360411.5.peg.2718"/>
<name>A0A0P6X252_9CHLR</name>
<gene>
    <name evidence="6" type="ORF">AC812_10515</name>
</gene>
<dbReference type="GO" id="GO:0003824">
    <property type="term" value="F:catalytic activity"/>
    <property type="evidence" value="ECO:0007669"/>
    <property type="project" value="InterPro"/>
</dbReference>
<proteinExistence type="predicted"/>
<feature type="domain" description="Radical SAM core" evidence="5">
    <location>
        <begin position="106"/>
        <end position="324"/>
    </location>
</feature>
<dbReference type="SUPFAM" id="SSF102114">
    <property type="entry name" value="Radical SAM enzymes"/>
    <property type="match status" value="1"/>
</dbReference>
<keyword evidence="3" id="KW-0408">Iron</keyword>